<keyword evidence="3" id="KW-1185">Reference proteome</keyword>
<proteinExistence type="predicted"/>
<reference evidence="2" key="1">
    <citation type="journal article" date="2014" name="Int. J. Syst. Evol. Microbiol.">
        <title>Complete genome sequence of Corynebacterium casei LMG S-19264T (=DSM 44701T), isolated from a smear-ripened cheese.</title>
        <authorList>
            <consortium name="US DOE Joint Genome Institute (JGI-PGF)"/>
            <person name="Walter F."/>
            <person name="Albersmeier A."/>
            <person name="Kalinowski J."/>
            <person name="Ruckert C."/>
        </authorList>
    </citation>
    <scope>NUCLEOTIDE SEQUENCE</scope>
    <source>
        <strain evidence="2">CCM 7905</strain>
    </source>
</reference>
<organism evidence="2 3">
    <name type="scientific">Rhodococcoides trifolii</name>
    <dbReference type="NCBI Taxonomy" id="908250"/>
    <lineage>
        <taxon>Bacteria</taxon>
        <taxon>Bacillati</taxon>
        <taxon>Actinomycetota</taxon>
        <taxon>Actinomycetes</taxon>
        <taxon>Mycobacteriales</taxon>
        <taxon>Nocardiaceae</taxon>
        <taxon>Rhodococcoides</taxon>
    </lineage>
</organism>
<name>A0A917D2C9_9NOCA</name>
<reference evidence="2" key="2">
    <citation type="submission" date="2020-09" db="EMBL/GenBank/DDBJ databases">
        <authorList>
            <person name="Sun Q."/>
            <person name="Sedlacek I."/>
        </authorList>
    </citation>
    <scope>NUCLEOTIDE SEQUENCE</scope>
    <source>
        <strain evidence="2">CCM 7905</strain>
    </source>
</reference>
<dbReference type="EMBL" id="BMCU01000002">
    <property type="protein sequence ID" value="GGG04157.1"/>
    <property type="molecule type" value="Genomic_DNA"/>
</dbReference>
<evidence type="ECO:0000256" key="1">
    <source>
        <dbReference type="SAM" id="Phobius"/>
    </source>
</evidence>
<comment type="caution">
    <text evidence="2">The sequence shown here is derived from an EMBL/GenBank/DDBJ whole genome shotgun (WGS) entry which is preliminary data.</text>
</comment>
<feature type="transmembrane region" description="Helical" evidence="1">
    <location>
        <begin position="29"/>
        <end position="52"/>
    </location>
</feature>
<protein>
    <submittedName>
        <fullName evidence="2">Uncharacterized protein</fullName>
    </submittedName>
</protein>
<evidence type="ECO:0000313" key="3">
    <source>
        <dbReference type="Proteomes" id="UP000654257"/>
    </source>
</evidence>
<dbReference type="Proteomes" id="UP000654257">
    <property type="component" value="Unassembled WGS sequence"/>
</dbReference>
<sequence length="60" mass="6377">MQRRVDVPSLDAQIVLPHRQPAAAVTASFTFYGLIALGVVGAVLTGVGVLIWRDITGDDE</sequence>
<evidence type="ECO:0000313" key="2">
    <source>
        <dbReference type="EMBL" id="GGG04157.1"/>
    </source>
</evidence>
<keyword evidence="1" id="KW-0812">Transmembrane</keyword>
<dbReference type="AlphaFoldDB" id="A0A917D2C9"/>
<gene>
    <name evidence="2" type="ORF">GCM10007304_17870</name>
</gene>
<keyword evidence="1" id="KW-1133">Transmembrane helix</keyword>
<accession>A0A917D2C9</accession>
<keyword evidence="1" id="KW-0472">Membrane</keyword>